<feature type="region of interest" description="Disordered" evidence="1">
    <location>
        <begin position="613"/>
        <end position="646"/>
    </location>
</feature>
<feature type="compositionally biased region" description="Polar residues" evidence="1">
    <location>
        <begin position="616"/>
        <end position="635"/>
    </location>
</feature>
<feature type="domain" description="Integrase catalytic" evidence="2">
    <location>
        <begin position="226"/>
        <end position="454"/>
    </location>
</feature>
<gene>
    <name evidence="3" type="ORF">NSPZN2_40229</name>
</gene>
<dbReference type="SUPFAM" id="SSF53098">
    <property type="entry name" value="Ribonuclease H-like"/>
    <property type="match status" value="1"/>
</dbReference>
<accession>A0ABM8RSW4</accession>
<keyword evidence="4" id="KW-1185">Reference proteome</keyword>
<dbReference type="Proteomes" id="UP000675880">
    <property type="component" value="Unassembled WGS sequence"/>
</dbReference>
<dbReference type="Gene3D" id="3.30.420.10">
    <property type="entry name" value="Ribonuclease H-like superfamily/Ribonuclease H"/>
    <property type="match status" value="1"/>
</dbReference>
<evidence type="ECO:0000313" key="3">
    <source>
        <dbReference type="EMBL" id="CAE6769939.1"/>
    </source>
</evidence>
<evidence type="ECO:0000313" key="4">
    <source>
        <dbReference type="Proteomes" id="UP000675880"/>
    </source>
</evidence>
<protein>
    <submittedName>
        <fullName evidence="3">Integrase catalytic domain-containing protein</fullName>
    </submittedName>
</protein>
<comment type="caution">
    <text evidence="3">The sequence shown here is derived from an EMBL/GenBank/DDBJ whole genome shotgun (WGS) entry which is preliminary data.</text>
</comment>
<proteinExistence type="predicted"/>
<sequence length="646" mass="72790">MTVSKPRMDRDSLPPNVTNLSHWPTIDITLLDENDADRVARRIQAVRAYIEGQPVGILSKQASLPRQEVYRLVKRCMKLHPDGRIWGFRALLPACRITPYVRTATIDGSRPSQQGGAAGALTMLFDRYPTIQKAVDSLFLKKVKEHVVQESRMPVKTIHKHFIEKCKEAGLTARHYPLNMNHRGRRALSTYLKRLFKSNLKQAVKARHGDDAARALASREAGPDSIVTRPFERVEFDGHRIDAVCTIDLPNPYGGIQQLVLDRLWLLAIIDVKTRAILGYTLVLNPEYNAEDVLRCIKHALTPWRPMTLTIPGLKYTKGSGLPSGVHAECAWALWDELWFDNAKANLADAVRSNLSRVVGCAINAGPVKTPQRRPFIERLFQTLEENGFHRLPSTTGNGPDDPRRDDPEAAALRWNISYQHLVELTDVLIARYNAEPHTGLGNRSPLEMLEYFIVNEGCEFRAVPEQKRQDLALLHIRVVRCIRGDVTQGKCPYVEFEGVRYYNDVLRHSPDLVGEHLSLLVDPDDLRCVTAYLEDGREFGVLTAHGLWGRTPHTLTVRKAINKLRARKLIFYTDNEDPILVYMDFLNRQAATSKLARGQSAKLLAGLQAVPPTQPTSSIADVTESNPPASSRTVYTPAMRKTRLD</sequence>
<evidence type="ECO:0000259" key="2">
    <source>
        <dbReference type="PROSITE" id="PS50994"/>
    </source>
</evidence>
<evidence type="ECO:0000256" key="1">
    <source>
        <dbReference type="SAM" id="MobiDB-lite"/>
    </source>
</evidence>
<feature type="region of interest" description="Disordered" evidence="1">
    <location>
        <begin position="389"/>
        <end position="408"/>
    </location>
</feature>
<name>A0ABM8RSW4_9BACT</name>
<organism evidence="3 4">
    <name type="scientific">Nitrospira defluvii</name>
    <dbReference type="NCBI Taxonomy" id="330214"/>
    <lineage>
        <taxon>Bacteria</taxon>
        <taxon>Pseudomonadati</taxon>
        <taxon>Nitrospirota</taxon>
        <taxon>Nitrospiria</taxon>
        <taxon>Nitrospirales</taxon>
        <taxon>Nitrospiraceae</taxon>
        <taxon>Nitrospira</taxon>
    </lineage>
</organism>
<dbReference type="InterPro" id="IPR012337">
    <property type="entry name" value="RNaseH-like_sf"/>
</dbReference>
<dbReference type="InterPro" id="IPR036397">
    <property type="entry name" value="RNaseH_sf"/>
</dbReference>
<reference evidence="3 4" key="1">
    <citation type="submission" date="2021-02" db="EMBL/GenBank/DDBJ databases">
        <authorList>
            <person name="Han P."/>
        </authorList>
    </citation>
    <scope>NUCLEOTIDE SEQUENCE [LARGE SCALE GENOMIC DNA]</scope>
    <source>
        <strain evidence="3">Candidatus Nitrospira sp. ZN2</strain>
    </source>
</reference>
<dbReference type="InterPro" id="IPR001584">
    <property type="entry name" value="Integrase_cat-core"/>
</dbReference>
<dbReference type="PROSITE" id="PS50994">
    <property type="entry name" value="INTEGRASE"/>
    <property type="match status" value="1"/>
</dbReference>
<dbReference type="EMBL" id="CAJNBJ010000017">
    <property type="protein sequence ID" value="CAE6769939.1"/>
    <property type="molecule type" value="Genomic_DNA"/>
</dbReference>